<evidence type="ECO:0000313" key="5">
    <source>
        <dbReference type="Proteomes" id="UP000500953"/>
    </source>
</evidence>
<evidence type="ECO:0000313" key="4">
    <source>
        <dbReference type="EMBL" id="QIS24463.1"/>
    </source>
</evidence>
<dbReference type="GO" id="GO:0006351">
    <property type="term" value="P:DNA-templated transcription"/>
    <property type="evidence" value="ECO:0007669"/>
    <property type="project" value="TreeGrafter"/>
</dbReference>
<dbReference type="Pfam" id="PF07848">
    <property type="entry name" value="PaaX"/>
    <property type="match status" value="1"/>
</dbReference>
<feature type="domain" description="Transcriptional repressor PaaX-like N-terminal" evidence="1">
    <location>
        <begin position="5"/>
        <end position="65"/>
    </location>
</feature>
<protein>
    <submittedName>
        <fullName evidence="4">PaaX domain-containing protein, C-domain protein</fullName>
    </submittedName>
</protein>
<proteinExistence type="predicted"/>
<organism evidence="4 5">
    <name type="scientific">Nocardia terpenica</name>
    <dbReference type="NCBI Taxonomy" id="455432"/>
    <lineage>
        <taxon>Bacteria</taxon>
        <taxon>Bacillati</taxon>
        <taxon>Actinomycetota</taxon>
        <taxon>Actinomycetes</taxon>
        <taxon>Mycobacteriales</taxon>
        <taxon>Nocardiaceae</taxon>
        <taxon>Nocardia</taxon>
    </lineage>
</organism>
<dbReference type="InterPro" id="IPR013225">
    <property type="entry name" value="PaaX_C"/>
</dbReference>
<dbReference type="InterPro" id="IPR012906">
    <property type="entry name" value="PaaX-like_N"/>
</dbReference>
<evidence type="ECO:0000259" key="3">
    <source>
        <dbReference type="Pfam" id="PF20803"/>
    </source>
</evidence>
<feature type="domain" description="Transcriptional repressor PaaX-like C-terminal" evidence="2">
    <location>
        <begin position="187"/>
        <end position="233"/>
    </location>
</feature>
<dbReference type="EMBL" id="CP046173">
    <property type="protein sequence ID" value="QIS24463.1"/>
    <property type="molecule type" value="Genomic_DNA"/>
</dbReference>
<accession>A0A6G9ZHJ2</accession>
<sequence>MRPLSARSVILSVLLGAHPPEAPVAELITFAEAFGIQPTTTRVALTRMVAAGDLDRTDTTYRLTPRLLARQQHQDRMLSATVEEPWDRTWRTVIVVSSGDPAPARAALRTSLRDHRFAELREGVWIRPHNIDLDWRPADNPRVETLTATPDTDPHHLAQRLFDLTTWAETATTLITAMDHTPAPMARLTIAAAIVRHLLTDPLMPTELVPDTWPAAHLRATYANYRHELADLRNSLLQT</sequence>
<dbReference type="Proteomes" id="UP000500953">
    <property type="component" value="Chromosome"/>
</dbReference>
<evidence type="ECO:0000259" key="2">
    <source>
        <dbReference type="Pfam" id="PF08223"/>
    </source>
</evidence>
<reference evidence="4 5" key="1">
    <citation type="journal article" date="2019" name="ACS Chem. Biol.">
        <title>Identification and Mobilization of a Cryptic Antibiotic Biosynthesis Gene Locus from a Human-Pathogenic Nocardia Isolate.</title>
        <authorList>
            <person name="Herisse M."/>
            <person name="Ishida K."/>
            <person name="Porter J.L."/>
            <person name="Howden B."/>
            <person name="Hertweck C."/>
            <person name="Stinear T.P."/>
            <person name="Pidot S.J."/>
        </authorList>
    </citation>
    <scope>NUCLEOTIDE SEQUENCE [LARGE SCALE GENOMIC DNA]</scope>
    <source>
        <strain evidence="4 5">AUSMDU00012715</strain>
    </source>
</reference>
<dbReference type="RefSeq" id="WP_167491796.1">
    <property type="nucleotide sequence ID" value="NZ_CP046173.1"/>
</dbReference>
<dbReference type="Pfam" id="PF20803">
    <property type="entry name" value="PaaX_M"/>
    <property type="match status" value="1"/>
</dbReference>
<name>A0A6G9ZHJ2_9NOCA</name>
<dbReference type="InterPro" id="IPR048846">
    <property type="entry name" value="PaaX-like_central"/>
</dbReference>
<dbReference type="Gene3D" id="3.30.70.2650">
    <property type="match status" value="1"/>
</dbReference>
<gene>
    <name evidence="4" type="ORF">F6W96_26820</name>
</gene>
<dbReference type="AlphaFoldDB" id="A0A6G9ZHJ2"/>
<evidence type="ECO:0000259" key="1">
    <source>
        <dbReference type="Pfam" id="PF07848"/>
    </source>
</evidence>
<dbReference type="PANTHER" id="PTHR30319">
    <property type="entry name" value="PHENYLACETIC ACID REGULATOR-RELATED TRANSCRIPTIONAL REPRESSOR"/>
    <property type="match status" value="1"/>
</dbReference>
<dbReference type="Gene3D" id="1.20.58.1460">
    <property type="match status" value="1"/>
</dbReference>
<dbReference type="Pfam" id="PF08223">
    <property type="entry name" value="PaaX_C"/>
    <property type="match status" value="1"/>
</dbReference>
<dbReference type="Gene3D" id="1.10.10.10">
    <property type="entry name" value="Winged helix-like DNA-binding domain superfamily/Winged helix DNA-binding domain"/>
    <property type="match status" value="1"/>
</dbReference>
<dbReference type="PANTHER" id="PTHR30319:SF1">
    <property type="entry name" value="TRANSCRIPTIONAL REPRESSOR PAAX"/>
    <property type="match status" value="1"/>
</dbReference>
<dbReference type="InterPro" id="IPR036388">
    <property type="entry name" value="WH-like_DNA-bd_sf"/>
</dbReference>
<feature type="domain" description="Transcriptional repressor PaaX-like central Cas2-like" evidence="3">
    <location>
        <begin position="84"/>
        <end position="132"/>
    </location>
</feature>